<comment type="caution">
    <text evidence="1">The sequence shown here is derived from an EMBL/GenBank/DDBJ whole genome shotgun (WGS) entry which is preliminary data.</text>
</comment>
<evidence type="ECO:0000313" key="1">
    <source>
        <dbReference type="EMBL" id="KAL2630515.1"/>
    </source>
</evidence>
<proteinExistence type="predicted"/>
<keyword evidence="2" id="KW-1185">Reference proteome</keyword>
<reference evidence="1 2" key="1">
    <citation type="submission" date="2024-09" db="EMBL/GenBank/DDBJ databases">
        <title>Chromosome-scale assembly of Riccia fluitans.</title>
        <authorList>
            <person name="Paukszto L."/>
            <person name="Sawicki J."/>
            <person name="Karawczyk K."/>
            <person name="Piernik-Szablinska J."/>
            <person name="Szczecinska M."/>
            <person name="Mazdziarz M."/>
        </authorList>
    </citation>
    <scope>NUCLEOTIDE SEQUENCE [LARGE SCALE GENOMIC DNA]</scope>
    <source>
        <strain evidence="1">Rf_01</strain>
        <tissue evidence="1">Aerial parts of the thallus</tissue>
    </source>
</reference>
<name>A0ABD1YIL4_9MARC</name>
<sequence length="250" mass="28507">MMMASLGNIRENRFACPNNDVKKRRRYAARRAANVETTRNSSDEPRVSCFDMTIRRPNMIKSTIDHVRNMTGEDTELECRLLSSLVNHHSMVTARKASSVLSEKEQRCAEMLLGNLAKGLATVKGTHSKDDVIAKKCTLRMCSSKTLVESRMARVSGRVLNLNPKNFRTFASGRDEVLNEEGDQIDKWAVVKPGRKARCDKLLLELKELIVNWWIQRTRVSPIAKHVLKHEDHAIHTLDISQIMIANPWM</sequence>
<organism evidence="1 2">
    <name type="scientific">Riccia fluitans</name>
    <dbReference type="NCBI Taxonomy" id="41844"/>
    <lineage>
        <taxon>Eukaryota</taxon>
        <taxon>Viridiplantae</taxon>
        <taxon>Streptophyta</taxon>
        <taxon>Embryophyta</taxon>
        <taxon>Marchantiophyta</taxon>
        <taxon>Marchantiopsida</taxon>
        <taxon>Marchantiidae</taxon>
        <taxon>Marchantiales</taxon>
        <taxon>Ricciaceae</taxon>
        <taxon>Riccia</taxon>
    </lineage>
</organism>
<accession>A0ABD1YIL4</accession>
<gene>
    <name evidence="1" type="ORF">R1flu_015201</name>
</gene>
<dbReference type="Proteomes" id="UP001605036">
    <property type="component" value="Unassembled WGS sequence"/>
</dbReference>
<evidence type="ECO:0000313" key="2">
    <source>
        <dbReference type="Proteomes" id="UP001605036"/>
    </source>
</evidence>
<dbReference type="EMBL" id="JBHFFA010000004">
    <property type="protein sequence ID" value="KAL2630515.1"/>
    <property type="molecule type" value="Genomic_DNA"/>
</dbReference>
<protein>
    <submittedName>
        <fullName evidence="1">Uncharacterized protein</fullName>
    </submittedName>
</protein>
<dbReference type="AlphaFoldDB" id="A0ABD1YIL4"/>